<reference evidence="2" key="1">
    <citation type="submission" date="2022-07" db="EMBL/GenBank/DDBJ databases">
        <title>Faecal culturing of patients with breast cancer.</title>
        <authorList>
            <person name="Teng N.M.Y."/>
            <person name="Kiu R."/>
            <person name="Evans R."/>
            <person name="Baker D.J."/>
            <person name="Zenner C."/>
            <person name="Robinson S.D."/>
            <person name="Hall L.J."/>
        </authorList>
    </citation>
    <scope>NUCLEOTIDE SEQUENCE</scope>
    <source>
        <strain evidence="2">LH1062</strain>
    </source>
</reference>
<evidence type="ECO:0008006" key="4">
    <source>
        <dbReference type="Google" id="ProtNLM"/>
    </source>
</evidence>
<name>A0ABY5I5A4_9FIRM</name>
<evidence type="ECO:0000256" key="1">
    <source>
        <dbReference type="SAM" id="Coils"/>
    </source>
</evidence>
<organism evidence="2 3">
    <name type="scientific">Allocoprobacillus halotolerans</name>
    <dbReference type="NCBI Taxonomy" id="2944914"/>
    <lineage>
        <taxon>Bacteria</taxon>
        <taxon>Bacillati</taxon>
        <taxon>Bacillota</taxon>
        <taxon>Erysipelotrichia</taxon>
        <taxon>Erysipelotrichales</taxon>
        <taxon>Erysipelotrichaceae</taxon>
        <taxon>Allocoprobacillus</taxon>
    </lineage>
</organism>
<dbReference type="RefSeq" id="WP_290141374.1">
    <property type="nucleotide sequence ID" value="NZ_CP101620.1"/>
</dbReference>
<dbReference type="InterPro" id="IPR009057">
    <property type="entry name" value="Homeodomain-like_sf"/>
</dbReference>
<proteinExistence type="predicted"/>
<keyword evidence="1" id="KW-0175">Coiled coil</keyword>
<feature type="coiled-coil region" evidence="1">
    <location>
        <begin position="63"/>
        <end position="90"/>
    </location>
</feature>
<protein>
    <recommendedName>
        <fullName evidence="4">Transposase</fullName>
    </recommendedName>
</protein>
<dbReference type="SUPFAM" id="SSF46689">
    <property type="entry name" value="Homeodomain-like"/>
    <property type="match status" value="1"/>
</dbReference>
<evidence type="ECO:0000313" key="2">
    <source>
        <dbReference type="EMBL" id="UTY39937.1"/>
    </source>
</evidence>
<sequence>MAKHTYDKDFRDGVIQYCLDHPDESYVSVSKRFGIHDTTIGGWMKSYKKNNDEVIIRGSGNYSSDEAKEIAKLRKELKDTKDALEILKKAIGILGK</sequence>
<gene>
    <name evidence="2" type="ORF">NMU03_03790</name>
</gene>
<dbReference type="EMBL" id="CP101620">
    <property type="protein sequence ID" value="UTY39937.1"/>
    <property type="molecule type" value="Genomic_DNA"/>
</dbReference>
<dbReference type="Gene3D" id="1.10.10.60">
    <property type="entry name" value="Homeodomain-like"/>
    <property type="match status" value="1"/>
</dbReference>
<keyword evidence="3" id="KW-1185">Reference proteome</keyword>
<dbReference type="Proteomes" id="UP001060112">
    <property type="component" value="Chromosome"/>
</dbReference>
<accession>A0ABY5I5A4</accession>
<evidence type="ECO:0000313" key="3">
    <source>
        <dbReference type="Proteomes" id="UP001060112"/>
    </source>
</evidence>